<sequence>MGCSSLLFYQKKGLVKSILSGEVELGKDKEGDIALFKKNVTQHNKSYNPKPNPQSTVSSSDVTTFPSHDTLISSRPKVKEKTDYTKIANPFKGNDFNKNKQANKNGDPTNSEDPFDQSQFF</sequence>
<dbReference type="KEGG" id="teg:KUK_1326"/>
<feature type="region of interest" description="Disordered" evidence="1">
    <location>
        <begin position="43"/>
        <end position="121"/>
    </location>
</feature>
<evidence type="ECO:0000313" key="2">
    <source>
        <dbReference type="EMBL" id="CCG18622.1"/>
    </source>
</evidence>
<feature type="compositionally biased region" description="Polar residues" evidence="1">
    <location>
        <begin position="43"/>
        <end position="73"/>
    </location>
</feature>
<feature type="compositionally biased region" description="Polar residues" evidence="1">
    <location>
        <begin position="99"/>
        <end position="121"/>
    </location>
</feature>
<dbReference type="EMBL" id="HE681423">
    <property type="protein sequence ID" value="CCG18622.1"/>
    <property type="molecule type" value="Genomic_DNA"/>
</dbReference>
<evidence type="ECO:0000256" key="1">
    <source>
        <dbReference type="SAM" id="MobiDB-lite"/>
    </source>
</evidence>
<organism evidence="2">
    <name type="scientific">Taylorella equigenitalis 14/56</name>
    <dbReference type="NCBI Taxonomy" id="1091497"/>
    <lineage>
        <taxon>Bacteria</taxon>
        <taxon>Pseudomonadati</taxon>
        <taxon>Pseudomonadota</taxon>
        <taxon>Betaproteobacteria</taxon>
        <taxon>Burkholderiales</taxon>
        <taxon>Alcaligenaceae</taxon>
        <taxon>Taylorella</taxon>
    </lineage>
</organism>
<dbReference type="AlphaFoldDB" id="I7JQF2"/>
<dbReference type="RefSeq" id="WP_015555674.1">
    <property type="nucleotide sequence ID" value="NC_021036.1"/>
</dbReference>
<accession>I7JQF2</accession>
<name>I7JQF2_9BURK</name>
<reference evidence="2" key="1">
    <citation type="journal article" date="2012" name="Vet. Microbiol.">
        <title>Comparative genomic analyses of the Taylorellae.</title>
        <authorList>
            <person name="Hauser H."/>
            <person name="Richter D.C."/>
            <person name="van Tonder A."/>
            <person name="Clark L."/>
            <person name="Preston A."/>
        </authorList>
    </citation>
    <scope>NUCLEOTIDE SEQUENCE</scope>
    <source>
        <strain evidence="2">14/56</strain>
    </source>
</reference>
<dbReference type="HOGENOM" id="CLU_2036916_0_0_4"/>
<gene>
    <name evidence="2" type="ORF">KUK_1326</name>
</gene>
<protein>
    <submittedName>
        <fullName evidence="2">Uncharacterized protein</fullName>
    </submittedName>
</protein>
<proteinExistence type="predicted"/>